<sequence>MLTVSRFDIIEEKFLKMASRSLTDVFILMRNNASQSRHIYSEQNMTDRMSLVGDPEIGLELKSESRFPPVWSDNLEECHYAMSRLRTKLNDLKLLYDKHLMRPTLDDSTDEEQQIEVLTQEITRVIVKFNTSNLYMMYFNNVAKNSSFTTNKNFIAHKNLFLNYGFLISVEFID</sequence>
<evidence type="ECO:0000313" key="1">
    <source>
        <dbReference type="EMBL" id="JAS26499.1"/>
    </source>
</evidence>
<name>A0A1B6DLE4_9HEMI</name>
<dbReference type="SUPFAM" id="SSF47661">
    <property type="entry name" value="t-snare proteins"/>
    <property type="match status" value="1"/>
</dbReference>
<dbReference type="EMBL" id="GEDC01010799">
    <property type="protein sequence ID" value="JAS26499.1"/>
    <property type="molecule type" value="Transcribed_RNA"/>
</dbReference>
<dbReference type="GO" id="GO:0016020">
    <property type="term" value="C:membrane"/>
    <property type="evidence" value="ECO:0007669"/>
    <property type="project" value="InterPro"/>
</dbReference>
<dbReference type="AlphaFoldDB" id="A0A1B6DLE4"/>
<dbReference type="InterPro" id="IPR010989">
    <property type="entry name" value="SNARE"/>
</dbReference>
<reference evidence="1" key="1">
    <citation type="submission" date="2015-12" db="EMBL/GenBank/DDBJ databases">
        <title>De novo transcriptome assembly of four potential Pierce s Disease insect vectors from Arizona vineyards.</title>
        <authorList>
            <person name="Tassone E.E."/>
        </authorList>
    </citation>
    <scope>NUCLEOTIDE SEQUENCE</scope>
</reference>
<organism evidence="1">
    <name type="scientific">Clastoptera arizonana</name>
    <name type="common">Arizona spittle bug</name>
    <dbReference type="NCBI Taxonomy" id="38151"/>
    <lineage>
        <taxon>Eukaryota</taxon>
        <taxon>Metazoa</taxon>
        <taxon>Ecdysozoa</taxon>
        <taxon>Arthropoda</taxon>
        <taxon>Hexapoda</taxon>
        <taxon>Insecta</taxon>
        <taxon>Pterygota</taxon>
        <taxon>Neoptera</taxon>
        <taxon>Paraneoptera</taxon>
        <taxon>Hemiptera</taxon>
        <taxon>Auchenorrhyncha</taxon>
        <taxon>Cercopoidea</taxon>
        <taxon>Clastopteridae</taxon>
        <taxon>Clastoptera</taxon>
    </lineage>
</organism>
<accession>A0A1B6DLE4</accession>
<proteinExistence type="predicted"/>
<dbReference type="Gene3D" id="1.20.58.70">
    <property type="match status" value="1"/>
</dbReference>
<dbReference type="GO" id="GO:0016192">
    <property type="term" value="P:vesicle-mediated transport"/>
    <property type="evidence" value="ECO:0007669"/>
    <property type="project" value="InterPro"/>
</dbReference>
<gene>
    <name evidence="1" type="ORF">g.20293</name>
</gene>
<protein>
    <submittedName>
        <fullName evidence="1">Uncharacterized protein</fullName>
    </submittedName>
</protein>